<accession>A0ABT8AAU5</accession>
<evidence type="ECO:0000313" key="3">
    <source>
        <dbReference type="Proteomes" id="UP001529369"/>
    </source>
</evidence>
<keyword evidence="1" id="KW-1133">Transmembrane helix</keyword>
<feature type="transmembrane region" description="Helical" evidence="1">
    <location>
        <begin position="6"/>
        <end position="25"/>
    </location>
</feature>
<evidence type="ECO:0000313" key="2">
    <source>
        <dbReference type="EMBL" id="MDN3566934.1"/>
    </source>
</evidence>
<feature type="transmembrane region" description="Helical" evidence="1">
    <location>
        <begin position="59"/>
        <end position="80"/>
    </location>
</feature>
<comment type="caution">
    <text evidence="2">The sequence shown here is derived from an EMBL/GenBank/DDBJ whole genome shotgun (WGS) entry which is preliminary data.</text>
</comment>
<sequence length="86" mass="9463">MPFPALVILALAYSGLVLATLAHALRKIMPAPRAVLVAFAISAVVHAASTFLGTEPDRWFTLSLFWLLPHLLFVPILLIATRFQRP</sequence>
<name>A0ABT8AAU5_9PROT</name>
<keyword evidence="1" id="KW-0472">Membrane</keyword>
<proteinExistence type="predicted"/>
<dbReference type="RefSeq" id="WP_290318910.1">
    <property type="nucleotide sequence ID" value="NZ_JAUFPN010000184.1"/>
</dbReference>
<keyword evidence="1" id="KW-0812">Transmembrane</keyword>
<protein>
    <submittedName>
        <fullName evidence="2">Uncharacterized protein</fullName>
    </submittedName>
</protein>
<organism evidence="2 3">
    <name type="scientific">Paeniroseomonas aquatica</name>
    <dbReference type="NCBI Taxonomy" id="373043"/>
    <lineage>
        <taxon>Bacteria</taxon>
        <taxon>Pseudomonadati</taxon>
        <taxon>Pseudomonadota</taxon>
        <taxon>Alphaproteobacteria</taxon>
        <taxon>Acetobacterales</taxon>
        <taxon>Acetobacteraceae</taxon>
        <taxon>Paeniroseomonas</taxon>
    </lineage>
</organism>
<dbReference type="Proteomes" id="UP001529369">
    <property type="component" value="Unassembled WGS sequence"/>
</dbReference>
<evidence type="ECO:0000256" key="1">
    <source>
        <dbReference type="SAM" id="Phobius"/>
    </source>
</evidence>
<reference evidence="3" key="1">
    <citation type="journal article" date="2019" name="Int. J. Syst. Evol. Microbiol.">
        <title>The Global Catalogue of Microorganisms (GCM) 10K type strain sequencing project: providing services to taxonomists for standard genome sequencing and annotation.</title>
        <authorList>
            <consortium name="The Broad Institute Genomics Platform"/>
            <consortium name="The Broad Institute Genome Sequencing Center for Infectious Disease"/>
            <person name="Wu L."/>
            <person name="Ma J."/>
        </authorList>
    </citation>
    <scope>NUCLEOTIDE SEQUENCE [LARGE SCALE GENOMIC DNA]</scope>
    <source>
        <strain evidence="3">CECT 7131</strain>
    </source>
</reference>
<gene>
    <name evidence="2" type="ORF">QWZ14_21355</name>
</gene>
<dbReference type="EMBL" id="JAUFPN010000184">
    <property type="protein sequence ID" value="MDN3566934.1"/>
    <property type="molecule type" value="Genomic_DNA"/>
</dbReference>
<keyword evidence="3" id="KW-1185">Reference proteome</keyword>
<feature type="transmembrane region" description="Helical" evidence="1">
    <location>
        <begin position="34"/>
        <end position="53"/>
    </location>
</feature>